<dbReference type="NCBIfam" id="NF003936">
    <property type="entry name" value="PRK05445.1"/>
    <property type="match status" value="1"/>
</dbReference>
<accession>A0AA42H1R5</accession>
<dbReference type="InterPro" id="IPR023146">
    <property type="entry name" value="YfbU_alpha-helical_sf"/>
</dbReference>
<dbReference type="Gene3D" id="1.10.287.680">
    <property type="entry name" value="Helix hairpin bin"/>
    <property type="match status" value="1"/>
</dbReference>
<organism evidence="1 2">
    <name type="scientific">Brucella intermedia GD04153</name>
    <dbReference type="NCBI Taxonomy" id="2975438"/>
    <lineage>
        <taxon>Bacteria</taxon>
        <taxon>Pseudomonadati</taxon>
        <taxon>Pseudomonadota</taxon>
        <taxon>Alphaproteobacteria</taxon>
        <taxon>Hyphomicrobiales</taxon>
        <taxon>Brucellaceae</taxon>
        <taxon>Brucella/Ochrobactrum group</taxon>
        <taxon>Brucella</taxon>
    </lineage>
</organism>
<dbReference type="EMBL" id="JAODYY010000025">
    <property type="protein sequence ID" value="MDH0127081.1"/>
    <property type="molecule type" value="Genomic_DNA"/>
</dbReference>
<sequence>MDRATRLIISNQLEILKHLDPDQKEEYELQQEIIRSGYTSRYNEVFNDLTEEEADAKMQQEVWDILGMFRALNNARLRGWVASDPEAAKYEGFDANNDPHQWFAAHLLDNSDLFEESAPNKNSHSVSTLPTYRRMLAVWKKSVDMYKLTDEEAEAIITA</sequence>
<protein>
    <submittedName>
        <fullName evidence="1">YfbU family protein</fullName>
    </submittedName>
</protein>
<evidence type="ECO:0000313" key="2">
    <source>
        <dbReference type="Proteomes" id="UP001158087"/>
    </source>
</evidence>
<dbReference type="InterPro" id="IPR005587">
    <property type="entry name" value="UPF0304_YfbU"/>
</dbReference>
<dbReference type="InterPro" id="IPR023145">
    <property type="entry name" value="YfbU_helix-hairpin_sf"/>
</dbReference>
<proteinExistence type="predicted"/>
<dbReference type="SUPFAM" id="SSF116960">
    <property type="entry name" value="YfbU-like"/>
    <property type="match status" value="1"/>
</dbReference>
<dbReference type="Pfam" id="PF03887">
    <property type="entry name" value="YfbU"/>
    <property type="match status" value="1"/>
</dbReference>
<dbReference type="Gene3D" id="1.10.3190.10">
    <property type="entry name" value="yfbu gene product, domain 2"/>
    <property type="match status" value="1"/>
</dbReference>
<gene>
    <name evidence="1" type="ORF">N7376_24235</name>
</gene>
<dbReference type="AlphaFoldDB" id="A0AA42H1R5"/>
<comment type="caution">
    <text evidence="1">The sequence shown here is derived from an EMBL/GenBank/DDBJ whole genome shotgun (WGS) entry which is preliminary data.</text>
</comment>
<name>A0AA42H1R5_9HYPH</name>
<reference evidence="1" key="1">
    <citation type="submission" date="2022-09" db="EMBL/GenBank/DDBJ databases">
        <title>Intensive care unit water sources are persistently colonized with multi-drug resistant bacteria and are the site of extensive horizontal gene transfer of antibiotic resistance genes.</title>
        <authorList>
            <person name="Diorio-Toth L."/>
        </authorList>
    </citation>
    <scope>NUCLEOTIDE SEQUENCE</scope>
    <source>
        <strain evidence="1">GD04153</strain>
    </source>
</reference>
<evidence type="ECO:0000313" key="1">
    <source>
        <dbReference type="EMBL" id="MDH0127081.1"/>
    </source>
</evidence>
<dbReference type="Proteomes" id="UP001158087">
    <property type="component" value="Unassembled WGS sequence"/>
</dbReference>